<evidence type="ECO:0000313" key="8">
    <source>
        <dbReference type="Proteomes" id="UP000694845"/>
    </source>
</evidence>
<keyword evidence="2 4" id="KW-0285">Flavoprotein</keyword>
<feature type="domain" description="Acyl-CoA dehydrogenase/oxidase C-terminal" evidence="5">
    <location>
        <begin position="113"/>
        <end position="271"/>
    </location>
</feature>
<dbReference type="InterPro" id="IPR036250">
    <property type="entry name" value="AcylCo_DH-like_C"/>
</dbReference>
<feature type="domain" description="Acyl-CoA oxidase/dehydrogenase middle" evidence="6">
    <location>
        <begin position="1"/>
        <end position="102"/>
    </location>
</feature>
<keyword evidence="4" id="KW-0560">Oxidoreductase</keyword>
<evidence type="ECO:0000256" key="4">
    <source>
        <dbReference type="RuleBase" id="RU362125"/>
    </source>
</evidence>
<protein>
    <submittedName>
        <fullName evidence="9">Acyl-CoA dehydrogenase family member 11-like isoform X1</fullName>
    </submittedName>
</protein>
<gene>
    <name evidence="9" type="primary">LOC110987552</name>
</gene>
<dbReference type="PANTHER" id="PTHR42707">
    <property type="entry name" value="ACYL-COA DEHYDROGENASE"/>
    <property type="match status" value="1"/>
</dbReference>
<dbReference type="RefSeq" id="XP_022106053.1">
    <property type="nucleotide sequence ID" value="XM_022250361.1"/>
</dbReference>
<comment type="cofactor">
    <cofactor evidence="4">
        <name>FAD</name>
        <dbReference type="ChEBI" id="CHEBI:57692"/>
    </cofactor>
</comment>
<dbReference type="PANTHER" id="PTHR42707:SF2">
    <property type="entry name" value="ACD11 DEHYDROGENASE"/>
    <property type="match status" value="1"/>
</dbReference>
<dbReference type="InterPro" id="IPR052904">
    <property type="entry name" value="Acyl-CoA_dehydrogenase-like"/>
</dbReference>
<keyword evidence="8" id="KW-1185">Reference proteome</keyword>
<dbReference type="Gene3D" id="1.20.140.10">
    <property type="entry name" value="Butyryl-CoA Dehydrogenase, subunit A, domain 3"/>
    <property type="match status" value="1"/>
</dbReference>
<evidence type="ECO:0000259" key="5">
    <source>
        <dbReference type="Pfam" id="PF00441"/>
    </source>
</evidence>
<dbReference type="InterPro" id="IPR009075">
    <property type="entry name" value="AcylCo_DH/oxidase_C"/>
</dbReference>
<dbReference type="SUPFAM" id="SSF47203">
    <property type="entry name" value="Acyl-CoA dehydrogenase C-terminal domain-like"/>
    <property type="match status" value="1"/>
</dbReference>
<dbReference type="KEGG" id="aplc:110987552"/>
<dbReference type="OMA" id="CSMATEC"/>
<dbReference type="Gene3D" id="2.40.110.20">
    <property type="match status" value="1"/>
</dbReference>
<dbReference type="Pfam" id="PF00441">
    <property type="entry name" value="Acyl-CoA_dh_1"/>
    <property type="match status" value="1"/>
</dbReference>
<dbReference type="GO" id="GO:0003995">
    <property type="term" value="F:acyl-CoA dehydrogenase activity"/>
    <property type="evidence" value="ECO:0007669"/>
    <property type="project" value="TreeGrafter"/>
</dbReference>
<evidence type="ECO:0000256" key="3">
    <source>
        <dbReference type="ARBA" id="ARBA00022827"/>
    </source>
</evidence>
<accession>A0A8B7ZKA3</accession>
<name>A0A8B7ZKA3_ACAPL</name>
<reference evidence="9" key="1">
    <citation type="submission" date="2025-08" db="UniProtKB">
        <authorList>
            <consortium name="RefSeq"/>
        </authorList>
    </citation>
    <scope>IDENTIFICATION</scope>
</reference>
<dbReference type="InterPro" id="IPR009100">
    <property type="entry name" value="AcylCoA_DH/oxidase_NM_dom_sf"/>
</dbReference>
<feature type="domain" description="Acyl-CoA dehydrogenase 11-like C-terminal" evidence="7">
    <location>
        <begin position="279"/>
        <end position="399"/>
    </location>
</feature>
<dbReference type="GeneID" id="110987552"/>
<dbReference type="SUPFAM" id="SSF56645">
    <property type="entry name" value="Acyl-CoA dehydrogenase NM domain-like"/>
    <property type="match status" value="1"/>
</dbReference>
<evidence type="ECO:0000259" key="7">
    <source>
        <dbReference type="Pfam" id="PF22217"/>
    </source>
</evidence>
<proteinExistence type="inferred from homology"/>
<dbReference type="OrthoDB" id="10251155at2759"/>
<comment type="similarity">
    <text evidence="1 4">Belongs to the acyl-CoA dehydrogenase family.</text>
</comment>
<dbReference type="InterPro" id="IPR006091">
    <property type="entry name" value="Acyl-CoA_Oxase/DH_mid-dom"/>
</dbReference>
<evidence type="ECO:0000256" key="1">
    <source>
        <dbReference type="ARBA" id="ARBA00009347"/>
    </source>
</evidence>
<sequence length="407" mass="44703">MTEKRGGSDVADGTETVAVKQTDGSFKLYGFKWFSSATDSDIALTLARIVDKDGNYTQGTKGISLFYVETRNKYDQLNGIQIQKLKNKLGTRQLPTAELLLDGTVAQLVSDEGRGVAAISSMLTVTRIHNAISSAGAMRRVVHLARDYSQKRHAFGKLIASHPLHMQTLSRMEVETRGNLLLVLRLCHLLGIEECGDATEQDKLLLRLLTPVAKLYTAKQAISIASEGLESFGGQGYIEDTGLPVILRDAQVLSIWEGTTNILSLDVLRSIAKTSGGSLTSFFSDIQSRLIPLVTSSDLDIRWCYEQINKACREISSFVDLSNKHQSLMPVAARDFANSLARTYIASLLLEHASWDKAKELDIAVARRWCEQCLCPVAANSVSGAYTPEGLHKDTQIVMDGYNQSKV</sequence>
<evidence type="ECO:0000256" key="2">
    <source>
        <dbReference type="ARBA" id="ARBA00022630"/>
    </source>
</evidence>
<dbReference type="Pfam" id="PF22217">
    <property type="entry name" value="ACDH-11_C"/>
    <property type="match status" value="1"/>
</dbReference>
<dbReference type="AlphaFoldDB" id="A0A8B7ZKA3"/>
<organism evidence="8 9">
    <name type="scientific">Acanthaster planci</name>
    <name type="common">Crown-of-thorns starfish</name>
    <dbReference type="NCBI Taxonomy" id="133434"/>
    <lineage>
        <taxon>Eukaryota</taxon>
        <taxon>Metazoa</taxon>
        <taxon>Echinodermata</taxon>
        <taxon>Eleutherozoa</taxon>
        <taxon>Asterozoa</taxon>
        <taxon>Asteroidea</taxon>
        <taxon>Valvatacea</taxon>
        <taxon>Valvatida</taxon>
        <taxon>Acanthasteridae</taxon>
        <taxon>Acanthaster</taxon>
    </lineage>
</organism>
<evidence type="ECO:0000259" key="6">
    <source>
        <dbReference type="Pfam" id="PF02770"/>
    </source>
</evidence>
<dbReference type="Pfam" id="PF02770">
    <property type="entry name" value="Acyl-CoA_dh_M"/>
    <property type="match status" value="1"/>
</dbReference>
<dbReference type="Proteomes" id="UP000694845">
    <property type="component" value="Unplaced"/>
</dbReference>
<keyword evidence="3 4" id="KW-0274">FAD</keyword>
<dbReference type="InterPro" id="IPR053998">
    <property type="entry name" value="ACDH-11_C"/>
</dbReference>
<evidence type="ECO:0000313" key="9">
    <source>
        <dbReference type="RefSeq" id="XP_022106053.1"/>
    </source>
</evidence>